<sequence length="422" mass="47671">MIAQQVSTLFSTLRQGVKGLYPLLILILLTVIGGFLFLAIEGPNEEYQIRKQIEEREKLLEDTAFKLNSIKAMTPLQAYNHTVKTLDEYRENLGVKNPSLNNTQWTFWGSVYYSMTVYTTIGYGNIATQTTIGRVLTILYAFIGIPVALISLIALGGLFARLCMVLWSFMTRGSGVVSKNLEKKMSELGPNEKVEATADEDSDDLLKFPLSFLILITILWILFCAWIFTFFENEWGYGTSLYFTLISFLTIGFGDVLPSKSDYIILIGILLLIGLALVSTLLQIIQKQIEMLATGMKGSIDEEYQKALQEAQDEGELQDVDLNESAITVTDKDGNKVNVKGDVEKGKVTKKEINPRSLDAVVKRMPLQKRMMFYMMSDANKKQLHKYANQKQRYVNRGCQTEESSIRTAHGLYFIYNPPLTN</sequence>
<organism evidence="1 2">
    <name type="scientific">Panagrolaimus sp. PS1159</name>
    <dbReference type="NCBI Taxonomy" id="55785"/>
    <lineage>
        <taxon>Eukaryota</taxon>
        <taxon>Metazoa</taxon>
        <taxon>Ecdysozoa</taxon>
        <taxon>Nematoda</taxon>
        <taxon>Chromadorea</taxon>
        <taxon>Rhabditida</taxon>
        <taxon>Tylenchina</taxon>
        <taxon>Panagrolaimomorpha</taxon>
        <taxon>Panagrolaimoidea</taxon>
        <taxon>Panagrolaimidae</taxon>
        <taxon>Panagrolaimus</taxon>
    </lineage>
</organism>
<evidence type="ECO:0000313" key="1">
    <source>
        <dbReference type="Proteomes" id="UP000887580"/>
    </source>
</evidence>
<dbReference type="WBParaSite" id="PS1159_v2.g18983.t1">
    <property type="protein sequence ID" value="PS1159_v2.g18983.t1"/>
    <property type="gene ID" value="PS1159_v2.g18983"/>
</dbReference>
<dbReference type="Proteomes" id="UP000887580">
    <property type="component" value="Unplaced"/>
</dbReference>
<protein>
    <submittedName>
        <fullName evidence="2">Potassium channel domain-containing protein</fullName>
    </submittedName>
</protein>
<accession>A0AC35FM39</accession>
<evidence type="ECO:0000313" key="2">
    <source>
        <dbReference type="WBParaSite" id="PS1159_v2.g18983.t1"/>
    </source>
</evidence>
<proteinExistence type="predicted"/>
<reference evidence="2" key="1">
    <citation type="submission" date="2022-11" db="UniProtKB">
        <authorList>
            <consortium name="WormBaseParasite"/>
        </authorList>
    </citation>
    <scope>IDENTIFICATION</scope>
</reference>
<name>A0AC35FM39_9BILA</name>